<dbReference type="RefSeq" id="WP_162361245.1">
    <property type="nucleotide sequence ID" value="NZ_CP047591.1"/>
</dbReference>
<gene>
    <name evidence="1" type="ORF">Ami3637_02920</name>
</gene>
<dbReference type="EMBL" id="CP047591">
    <property type="protein sequence ID" value="QHI71470.1"/>
    <property type="molecule type" value="Genomic_DNA"/>
</dbReference>
<dbReference type="Proteomes" id="UP000463883">
    <property type="component" value="Chromosome"/>
</dbReference>
<organism evidence="1 2">
    <name type="scientific">Aminipila terrae</name>
    <dbReference type="NCBI Taxonomy" id="2697030"/>
    <lineage>
        <taxon>Bacteria</taxon>
        <taxon>Bacillati</taxon>
        <taxon>Bacillota</taxon>
        <taxon>Clostridia</taxon>
        <taxon>Peptostreptococcales</taxon>
        <taxon>Anaerovoracaceae</taxon>
        <taxon>Aminipila</taxon>
    </lineage>
</organism>
<reference evidence="1 2" key="1">
    <citation type="submission" date="2020-01" db="EMBL/GenBank/DDBJ databases">
        <title>Genomic analysis of Aminipila sp. CBA3637.</title>
        <authorList>
            <person name="Kim Y.B."/>
            <person name="Roh S.W."/>
        </authorList>
    </citation>
    <scope>NUCLEOTIDE SEQUENCE [LARGE SCALE GENOMIC DNA]</scope>
    <source>
        <strain evidence="1 2">CBA3637</strain>
    </source>
</reference>
<keyword evidence="2" id="KW-1185">Reference proteome</keyword>
<evidence type="ECO:0000313" key="1">
    <source>
        <dbReference type="EMBL" id="QHI71470.1"/>
    </source>
</evidence>
<proteinExistence type="predicted"/>
<name>A0A6P1MA16_9FIRM</name>
<dbReference type="KEGG" id="amic:Ami3637_02920"/>
<dbReference type="AlphaFoldDB" id="A0A6P1MA16"/>
<sequence length="134" mass="15560">MNIALINKETNSCENIAVFEDIQKAVELFGEQYIIAEQTENYGIGDIYKDGIWSKKECIPAELPQQRREHAYETMRYKADQTPLILWKEEALTVNEANKKWMMYSAEGSEIANELSVLIVMAKSYIREIYPDNE</sequence>
<protein>
    <submittedName>
        <fullName evidence="1">Uncharacterized protein</fullName>
    </submittedName>
</protein>
<accession>A0A6P1MA16</accession>
<evidence type="ECO:0000313" key="2">
    <source>
        <dbReference type="Proteomes" id="UP000463883"/>
    </source>
</evidence>